<gene>
    <name evidence="1" type="ORF">DPMN_016427</name>
</gene>
<sequence length="74" mass="7995">MRGLIVKLPHSKPMQTVCLVLGTLIPCRTRRAEQAQAAGVPRISGGFQMPILGHETMVCCDFRVKAMATVPMSG</sequence>
<proteinExistence type="predicted"/>
<evidence type="ECO:0000313" key="1">
    <source>
        <dbReference type="EMBL" id="KAH3892312.1"/>
    </source>
</evidence>
<name>A0A9D4N9P0_DREPO</name>
<reference evidence="1" key="2">
    <citation type="submission" date="2020-11" db="EMBL/GenBank/DDBJ databases">
        <authorList>
            <person name="McCartney M.A."/>
            <person name="Auch B."/>
            <person name="Kono T."/>
            <person name="Mallez S."/>
            <person name="Becker A."/>
            <person name="Gohl D.M."/>
            <person name="Silverstein K.A.T."/>
            <person name="Koren S."/>
            <person name="Bechman K.B."/>
            <person name="Herman A."/>
            <person name="Abrahante J.E."/>
            <person name="Garbe J."/>
        </authorList>
    </citation>
    <scope>NUCLEOTIDE SEQUENCE</scope>
    <source>
        <strain evidence="1">Duluth1</strain>
        <tissue evidence="1">Whole animal</tissue>
    </source>
</reference>
<accession>A0A9D4N9P0</accession>
<keyword evidence="2" id="KW-1185">Reference proteome</keyword>
<evidence type="ECO:0000313" key="2">
    <source>
        <dbReference type="Proteomes" id="UP000828390"/>
    </source>
</evidence>
<reference evidence="1" key="1">
    <citation type="journal article" date="2019" name="bioRxiv">
        <title>The Genome of the Zebra Mussel, Dreissena polymorpha: A Resource for Invasive Species Research.</title>
        <authorList>
            <person name="McCartney M.A."/>
            <person name="Auch B."/>
            <person name="Kono T."/>
            <person name="Mallez S."/>
            <person name="Zhang Y."/>
            <person name="Obille A."/>
            <person name="Becker A."/>
            <person name="Abrahante J.E."/>
            <person name="Garbe J."/>
            <person name="Badalamenti J.P."/>
            <person name="Herman A."/>
            <person name="Mangelson H."/>
            <person name="Liachko I."/>
            <person name="Sullivan S."/>
            <person name="Sone E.D."/>
            <person name="Koren S."/>
            <person name="Silverstein K.A.T."/>
            <person name="Beckman K.B."/>
            <person name="Gohl D.M."/>
        </authorList>
    </citation>
    <scope>NUCLEOTIDE SEQUENCE</scope>
    <source>
        <strain evidence="1">Duluth1</strain>
        <tissue evidence="1">Whole animal</tissue>
    </source>
</reference>
<dbReference type="EMBL" id="JAIWYP010000001">
    <property type="protein sequence ID" value="KAH3892312.1"/>
    <property type="molecule type" value="Genomic_DNA"/>
</dbReference>
<comment type="caution">
    <text evidence="1">The sequence shown here is derived from an EMBL/GenBank/DDBJ whole genome shotgun (WGS) entry which is preliminary data.</text>
</comment>
<organism evidence="1 2">
    <name type="scientific">Dreissena polymorpha</name>
    <name type="common">Zebra mussel</name>
    <name type="synonym">Mytilus polymorpha</name>
    <dbReference type="NCBI Taxonomy" id="45954"/>
    <lineage>
        <taxon>Eukaryota</taxon>
        <taxon>Metazoa</taxon>
        <taxon>Spiralia</taxon>
        <taxon>Lophotrochozoa</taxon>
        <taxon>Mollusca</taxon>
        <taxon>Bivalvia</taxon>
        <taxon>Autobranchia</taxon>
        <taxon>Heteroconchia</taxon>
        <taxon>Euheterodonta</taxon>
        <taxon>Imparidentia</taxon>
        <taxon>Neoheterodontei</taxon>
        <taxon>Myida</taxon>
        <taxon>Dreissenoidea</taxon>
        <taxon>Dreissenidae</taxon>
        <taxon>Dreissena</taxon>
    </lineage>
</organism>
<dbReference type="Proteomes" id="UP000828390">
    <property type="component" value="Unassembled WGS sequence"/>
</dbReference>
<dbReference type="AlphaFoldDB" id="A0A9D4N9P0"/>
<protein>
    <submittedName>
        <fullName evidence="1">Uncharacterized protein</fullName>
    </submittedName>
</protein>